<feature type="transmembrane region" description="Helical" evidence="5">
    <location>
        <begin position="329"/>
        <end position="352"/>
    </location>
</feature>
<dbReference type="InterPro" id="IPR020846">
    <property type="entry name" value="MFS_dom"/>
</dbReference>
<dbReference type="PANTHER" id="PTHR23501:SF154">
    <property type="entry name" value="MULTIDRUG-EFFLUX TRANSPORTER RV1634-RELATED"/>
    <property type="match status" value="1"/>
</dbReference>
<dbReference type="GO" id="GO:0005886">
    <property type="term" value="C:plasma membrane"/>
    <property type="evidence" value="ECO:0007669"/>
    <property type="project" value="UniProtKB-SubCell"/>
</dbReference>
<dbReference type="RefSeq" id="WP_091370705.1">
    <property type="nucleotide sequence ID" value="NZ_FNDV01000001.1"/>
</dbReference>
<evidence type="ECO:0000256" key="4">
    <source>
        <dbReference type="ARBA" id="ARBA00023136"/>
    </source>
</evidence>
<name>A0A1H0HTY8_9PSEU</name>
<comment type="subcellular location">
    <subcellularLocation>
        <location evidence="1">Cell membrane</location>
        <topology evidence="1">Multi-pass membrane protein</topology>
    </subcellularLocation>
</comment>
<evidence type="ECO:0000256" key="1">
    <source>
        <dbReference type="ARBA" id="ARBA00004651"/>
    </source>
</evidence>
<feature type="domain" description="Major facilitator superfamily (MFS) profile" evidence="6">
    <location>
        <begin position="19"/>
        <end position="447"/>
    </location>
</feature>
<dbReference type="GO" id="GO:0022857">
    <property type="term" value="F:transmembrane transporter activity"/>
    <property type="evidence" value="ECO:0007669"/>
    <property type="project" value="InterPro"/>
</dbReference>
<feature type="transmembrane region" description="Helical" evidence="5">
    <location>
        <begin position="142"/>
        <end position="164"/>
    </location>
</feature>
<protein>
    <submittedName>
        <fullName evidence="7">Predicted arabinose efflux permease, MFS family</fullName>
    </submittedName>
</protein>
<evidence type="ECO:0000313" key="8">
    <source>
        <dbReference type="Proteomes" id="UP000199651"/>
    </source>
</evidence>
<dbReference type="InterPro" id="IPR011701">
    <property type="entry name" value="MFS"/>
</dbReference>
<reference evidence="8" key="1">
    <citation type="submission" date="2016-10" db="EMBL/GenBank/DDBJ databases">
        <authorList>
            <person name="Varghese N."/>
            <person name="Submissions S."/>
        </authorList>
    </citation>
    <scope>NUCLEOTIDE SEQUENCE [LARGE SCALE GENOMIC DNA]</scope>
    <source>
        <strain evidence="8">IBRC-M 10655</strain>
    </source>
</reference>
<dbReference type="PROSITE" id="PS50850">
    <property type="entry name" value="MFS"/>
    <property type="match status" value="1"/>
</dbReference>
<keyword evidence="2 5" id="KW-0812">Transmembrane</keyword>
<keyword evidence="4 5" id="KW-0472">Membrane</keyword>
<keyword evidence="8" id="KW-1185">Reference proteome</keyword>
<evidence type="ECO:0000256" key="5">
    <source>
        <dbReference type="SAM" id="Phobius"/>
    </source>
</evidence>
<dbReference type="STRING" id="504798.SAMN05421871_10141"/>
<feature type="transmembrane region" description="Helical" evidence="5">
    <location>
        <begin position="84"/>
        <end position="102"/>
    </location>
</feature>
<sequence length="470" mass="48249">MTVTEPPSGSLWSSENRATTVGVLLLITIAAFEHLGVSTAMPRMLAELDGGHLYAWPFTSFLAASVVATVLSGRLCDRVGPGPALMVGPTLFLAGLIVAGTAGDMAGLLVGRALQGLGLGTEVAAIYVLVALIYAEKYRPAAFGLLAAAWVIPSIIGPTAAGIATERLGWRWVFLGLAPLAVLGAILLVPALRALPKPTRPATPGKRGLPLAAVAAAVGITAVTWAAQHPSLGTLWIGLGGLAVLLPALRTLLPIGTLTGRKGLPRTVLARGVLAGSFFGVEAFLPLTLTAVHGYSPAMAGLPLTLGALGWSGASHWQGRRPDIPRAKLIRWGFAILAVGLASTAFIAPAWGPHWLASVMWVVSGAGIGMAFPAINVLALQQTSEQERGFTSSALQVADMVFSAVCVGFGGVLLVSLATAAAPTAAVLPLNLVMAGVAALGFVLYSRDGNGRWAGSRDRGAESRSTLVER</sequence>
<feature type="transmembrane region" description="Helical" evidence="5">
    <location>
        <begin position="273"/>
        <end position="292"/>
    </location>
</feature>
<feature type="transmembrane region" description="Helical" evidence="5">
    <location>
        <begin position="114"/>
        <end position="135"/>
    </location>
</feature>
<dbReference type="InterPro" id="IPR036259">
    <property type="entry name" value="MFS_trans_sf"/>
</dbReference>
<dbReference type="PANTHER" id="PTHR23501">
    <property type="entry name" value="MAJOR FACILITATOR SUPERFAMILY"/>
    <property type="match status" value="1"/>
</dbReference>
<dbReference type="OrthoDB" id="9778875at2"/>
<dbReference type="Proteomes" id="UP000199651">
    <property type="component" value="Unassembled WGS sequence"/>
</dbReference>
<dbReference type="AlphaFoldDB" id="A0A1H0HTY8"/>
<feature type="transmembrane region" description="Helical" evidence="5">
    <location>
        <begin position="170"/>
        <end position="189"/>
    </location>
</feature>
<evidence type="ECO:0000313" key="7">
    <source>
        <dbReference type="EMBL" id="SDO22675.1"/>
    </source>
</evidence>
<feature type="transmembrane region" description="Helical" evidence="5">
    <location>
        <begin position="298"/>
        <end position="317"/>
    </location>
</feature>
<dbReference type="Gene3D" id="1.20.1250.20">
    <property type="entry name" value="MFS general substrate transporter like domains"/>
    <property type="match status" value="1"/>
</dbReference>
<feature type="transmembrane region" description="Helical" evidence="5">
    <location>
        <begin position="426"/>
        <end position="445"/>
    </location>
</feature>
<dbReference type="Pfam" id="PF07690">
    <property type="entry name" value="MFS_1"/>
    <property type="match status" value="1"/>
</dbReference>
<feature type="transmembrane region" description="Helical" evidence="5">
    <location>
        <begin position="233"/>
        <end position="253"/>
    </location>
</feature>
<dbReference type="PRINTS" id="PR01036">
    <property type="entry name" value="TCRTETB"/>
</dbReference>
<dbReference type="EMBL" id="FNJB01000002">
    <property type="protein sequence ID" value="SDO22675.1"/>
    <property type="molecule type" value="Genomic_DNA"/>
</dbReference>
<proteinExistence type="predicted"/>
<evidence type="ECO:0000256" key="2">
    <source>
        <dbReference type="ARBA" id="ARBA00022692"/>
    </source>
</evidence>
<feature type="transmembrane region" description="Helical" evidence="5">
    <location>
        <begin position="21"/>
        <end position="41"/>
    </location>
</feature>
<evidence type="ECO:0000256" key="3">
    <source>
        <dbReference type="ARBA" id="ARBA00022989"/>
    </source>
</evidence>
<keyword evidence="3 5" id="KW-1133">Transmembrane helix</keyword>
<evidence type="ECO:0000259" key="6">
    <source>
        <dbReference type="PROSITE" id="PS50850"/>
    </source>
</evidence>
<accession>A0A1H0HTY8</accession>
<feature type="transmembrane region" description="Helical" evidence="5">
    <location>
        <begin position="209"/>
        <end position="227"/>
    </location>
</feature>
<organism evidence="7 8">
    <name type="scientific">Actinokineospora alba</name>
    <dbReference type="NCBI Taxonomy" id="504798"/>
    <lineage>
        <taxon>Bacteria</taxon>
        <taxon>Bacillati</taxon>
        <taxon>Actinomycetota</taxon>
        <taxon>Actinomycetes</taxon>
        <taxon>Pseudonocardiales</taxon>
        <taxon>Pseudonocardiaceae</taxon>
        <taxon>Actinokineospora</taxon>
    </lineage>
</organism>
<feature type="transmembrane region" description="Helical" evidence="5">
    <location>
        <begin position="400"/>
        <end position="420"/>
    </location>
</feature>
<dbReference type="SUPFAM" id="SSF103473">
    <property type="entry name" value="MFS general substrate transporter"/>
    <property type="match status" value="1"/>
</dbReference>
<feature type="transmembrane region" description="Helical" evidence="5">
    <location>
        <begin position="358"/>
        <end position="379"/>
    </location>
</feature>
<gene>
    <name evidence="7" type="ORF">SAMN05192558_102262</name>
</gene>
<feature type="transmembrane region" description="Helical" evidence="5">
    <location>
        <begin position="53"/>
        <end position="72"/>
    </location>
</feature>